<dbReference type="EMBL" id="BLXT01005617">
    <property type="protein sequence ID" value="GFO24655.1"/>
    <property type="molecule type" value="Genomic_DNA"/>
</dbReference>
<evidence type="ECO:0000313" key="2">
    <source>
        <dbReference type="Proteomes" id="UP000735302"/>
    </source>
</evidence>
<dbReference type="Proteomes" id="UP000735302">
    <property type="component" value="Unassembled WGS sequence"/>
</dbReference>
<dbReference type="AlphaFoldDB" id="A0AAV4BW14"/>
<organism evidence="1 2">
    <name type="scientific">Plakobranchus ocellatus</name>
    <dbReference type="NCBI Taxonomy" id="259542"/>
    <lineage>
        <taxon>Eukaryota</taxon>
        <taxon>Metazoa</taxon>
        <taxon>Spiralia</taxon>
        <taxon>Lophotrochozoa</taxon>
        <taxon>Mollusca</taxon>
        <taxon>Gastropoda</taxon>
        <taxon>Heterobranchia</taxon>
        <taxon>Euthyneura</taxon>
        <taxon>Panpulmonata</taxon>
        <taxon>Sacoglossa</taxon>
        <taxon>Placobranchoidea</taxon>
        <taxon>Plakobranchidae</taxon>
        <taxon>Plakobranchus</taxon>
    </lineage>
</organism>
<proteinExistence type="predicted"/>
<sequence>MSPRKFCLWKRLPSTAECMSLQTRTALQMGVRETGGSTSRVCGFVGEQTCSIDCELKAVTECFKVITRRHQGENALSSVVIFTECGVLPLGGSDREDVGEEVLLAGHLQKIEGVGQCYSGYLPR</sequence>
<name>A0AAV4BW14_9GAST</name>
<reference evidence="1 2" key="1">
    <citation type="journal article" date="2021" name="Elife">
        <title>Chloroplast acquisition without the gene transfer in kleptoplastic sea slugs, Plakobranchus ocellatus.</title>
        <authorList>
            <person name="Maeda T."/>
            <person name="Takahashi S."/>
            <person name="Yoshida T."/>
            <person name="Shimamura S."/>
            <person name="Takaki Y."/>
            <person name="Nagai Y."/>
            <person name="Toyoda A."/>
            <person name="Suzuki Y."/>
            <person name="Arimoto A."/>
            <person name="Ishii H."/>
            <person name="Satoh N."/>
            <person name="Nishiyama T."/>
            <person name="Hasebe M."/>
            <person name="Maruyama T."/>
            <person name="Minagawa J."/>
            <person name="Obokata J."/>
            <person name="Shigenobu S."/>
        </authorList>
    </citation>
    <scope>NUCLEOTIDE SEQUENCE [LARGE SCALE GENOMIC DNA]</scope>
</reference>
<accession>A0AAV4BW14</accession>
<protein>
    <submittedName>
        <fullName evidence="1">Uncharacterized protein</fullName>
    </submittedName>
</protein>
<comment type="caution">
    <text evidence="1">The sequence shown here is derived from an EMBL/GenBank/DDBJ whole genome shotgun (WGS) entry which is preliminary data.</text>
</comment>
<keyword evidence="2" id="KW-1185">Reference proteome</keyword>
<gene>
    <name evidence="1" type="ORF">PoB_005116000</name>
</gene>
<evidence type="ECO:0000313" key="1">
    <source>
        <dbReference type="EMBL" id="GFO24655.1"/>
    </source>
</evidence>